<evidence type="ECO:0000256" key="3">
    <source>
        <dbReference type="ARBA" id="ARBA00022448"/>
    </source>
</evidence>
<dbReference type="STRING" id="908809.ABG79_00656"/>
<dbReference type="FunFam" id="3.40.50.300:FF:000016">
    <property type="entry name" value="Oligopeptide ABC transporter ATP-binding component"/>
    <property type="match status" value="1"/>
</dbReference>
<dbReference type="PANTHER" id="PTHR43297:SF14">
    <property type="entry name" value="ATPASE AAA-TYPE CORE DOMAIN-CONTAINING PROTEIN"/>
    <property type="match status" value="1"/>
</dbReference>
<evidence type="ECO:0000256" key="8">
    <source>
        <dbReference type="ARBA" id="ARBA00022967"/>
    </source>
</evidence>
<comment type="subcellular location">
    <subcellularLocation>
        <location evidence="1">Cell membrane</location>
        <topology evidence="1">Peripheral membrane protein</topology>
    </subcellularLocation>
</comment>
<evidence type="ECO:0000259" key="10">
    <source>
        <dbReference type="PROSITE" id="PS50893"/>
    </source>
</evidence>
<sequence>MGKMLEVRNLKTYFYTEDGVVPAVDGVDFYIKHGETLGLVGESGCGKSVTSLSILRLVPPVQAKILEESEIIFEGTNLLELPIKDMRKLRGNKISMIFQEPMTSLNPVFKIGYQISEVLMLHQKMDKHTAWEKSIELLRKVNIPSPEKVVNEYPHTLSGGMRQRVMIAMALACNPKLLIADEPTTALDVTVQAQILELMNELKKEFNAAVMLITHNLGVVAETCDRIVVMYAGKIVEEGTVHDIFENPLHPYTKGLLNSIPSVEGKKGKLESIPGVVPNPLNMPKGCRFSPRCKYAKEICYKNEPNIKRFSEDRAVRCFIYEDGEKNE</sequence>
<feature type="domain" description="ABC transporter" evidence="10">
    <location>
        <begin position="5"/>
        <end position="257"/>
    </location>
</feature>
<dbReference type="Proteomes" id="UP000052015">
    <property type="component" value="Unassembled WGS sequence"/>
</dbReference>
<comment type="caution">
    <text evidence="11">The sequence shown here is derived from an EMBL/GenBank/DDBJ whole genome shotgun (WGS) entry which is preliminary data.</text>
</comment>
<keyword evidence="4" id="KW-1003">Cell membrane</keyword>
<evidence type="ECO:0000256" key="9">
    <source>
        <dbReference type="ARBA" id="ARBA00023136"/>
    </source>
</evidence>
<evidence type="ECO:0000313" key="12">
    <source>
        <dbReference type="Proteomes" id="UP000052015"/>
    </source>
</evidence>
<dbReference type="GO" id="GO:0005886">
    <property type="term" value="C:plasma membrane"/>
    <property type="evidence" value="ECO:0007669"/>
    <property type="project" value="UniProtKB-SubCell"/>
</dbReference>
<protein>
    <submittedName>
        <fullName evidence="11">Oligopeptide transport ATP-binding protein OppD</fullName>
    </submittedName>
</protein>
<evidence type="ECO:0000313" key="11">
    <source>
        <dbReference type="EMBL" id="KRQ87318.1"/>
    </source>
</evidence>
<dbReference type="AlphaFoldDB" id="A0A0R3JUR7"/>
<evidence type="ECO:0000256" key="6">
    <source>
        <dbReference type="ARBA" id="ARBA00022741"/>
    </source>
</evidence>
<evidence type="ECO:0000256" key="1">
    <source>
        <dbReference type="ARBA" id="ARBA00004202"/>
    </source>
</evidence>
<keyword evidence="9" id="KW-0472">Membrane</keyword>
<dbReference type="Pfam" id="PF08352">
    <property type="entry name" value="oligo_HPY"/>
    <property type="match status" value="1"/>
</dbReference>
<dbReference type="InterPro" id="IPR050388">
    <property type="entry name" value="ABC_Ni/Peptide_Import"/>
</dbReference>
<dbReference type="SUPFAM" id="SSF52540">
    <property type="entry name" value="P-loop containing nucleoside triphosphate hydrolases"/>
    <property type="match status" value="1"/>
</dbReference>
<dbReference type="InterPro" id="IPR013563">
    <property type="entry name" value="Oligopep_ABC_C"/>
</dbReference>
<dbReference type="InterPro" id="IPR003439">
    <property type="entry name" value="ABC_transporter-like_ATP-bd"/>
</dbReference>
<dbReference type="PANTHER" id="PTHR43297">
    <property type="entry name" value="OLIGOPEPTIDE TRANSPORT ATP-BINDING PROTEIN APPD"/>
    <property type="match status" value="1"/>
</dbReference>
<dbReference type="NCBIfam" id="TIGR01727">
    <property type="entry name" value="oligo_HPY"/>
    <property type="match status" value="1"/>
</dbReference>
<keyword evidence="6" id="KW-0547">Nucleotide-binding</keyword>
<dbReference type="GO" id="GO:0015833">
    <property type="term" value="P:peptide transport"/>
    <property type="evidence" value="ECO:0007669"/>
    <property type="project" value="InterPro"/>
</dbReference>
<name>A0A0R3JUR7_CALMK</name>
<dbReference type="EMBL" id="LKHP01000003">
    <property type="protein sequence ID" value="KRQ87318.1"/>
    <property type="molecule type" value="Genomic_DNA"/>
</dbReference>
<dbReference type="CDD" id="cd03257">
    <property type="entry name" value="ABC_NikE_OppD_transporters"/>
    <property type="match status" value="1"/>
</dbReference>
<keyword evidence="3" id="KW-0813">Transport</keyword>
<evidence type="ECO:0000256" key="5">
    <source>
        <dbReference type="ARBA" id="ARBA00022519"/>
    </source>
</evidence>
<dbReference type="SMART" id="SM00382">
    <property type="entry name" value="AAA"/>
    <property type="match status" value="1"/>
</dbReference>
<keyword evidence="5" id="KW-0997">Cell inner membrane</keyword>
<comment type="similarity">
    <text evidence="2">Belongs to the ABC transporter superfamily.</text>
</comment>
<evidence type="ECO:0000256" key="7">
    <source>
        <dbReference type="ARBA" id="ARBA00022840"/>
    </source>
</evidence>
<keyword evidence="8" id="KW-1278">Translocase</keyword>
<dbReference type="PROSITE" id="PS00211">
    <property type="entry name" value="ABC_TRANSPORTER_1"/>
    <property type="match status" value="1"/>
</dbReference>
<proteinExistence type="inferred from homology"/>
<dbReference type="InterPro" id="IPR027417">
    <property type="entry name" value="P-loop_NTPase"/>
</dbReference>
<evidence type="ECO:0000256" key="2">
    <source>
        <dbReference type="ARBA" id="ARBA00005417"/>
    </source>
</evidence>
<dbReference type="InterPro" id="IPR017871">
    <property type="entry name" value="ABC_transporter-like_CS"/>
</dbReference>
<dbReference type="InterPro" id="IPR003593">
    <property type="entry name" value="AAA+_ATPase"/>
</dbReference>
<dbReference type="GO" id="GO:0005524">
    <property type="term" value="F:ATP binding"/>
    <property type="evidence" value="ECO:0007669"/>
    <property type="project" value="UniProtKB-KW"/>
</dbReference>
<dbReference type="Gene3D" id="3.40.50.300">
    <property type="entry name" value="P-loop containing nucleotide triphosphate hydrolases"/>
    <property type="match status" value="1"/>
</dbReference>
<reference evidence="11 12" key="1">
    <citation type="submission" date="2015-09" db="EMBL/GenBank/DDBJ databases">
        <title>Draft genome sequence of a Caloramator mitchellensis, a moderate thermophile from the Great Artesian Basin of Australia.</title>
        <authorList>
            <person name="Patel B.K."/>
        </authorList>
    </citation>
    <scope>NUCLEOTIDE SEQUENCE [LARGE SCALE GENOMIC DNA]</scope>
    <source>
        <strain evidence="11 12">VF08</strain>
    </source>
</reference>
<organism evidence="11 12">
    <name type="scientific">Caloramator mitchellensis</name>
    <dbReference type="NCBI Taxonomy" id="908809"/>
    <lineage>
        <taxon>Bacteria</taxon>
        <taxon>Bacillati</taxon>
        <taxon>Bacillota</taxon>
        <taxon>Clostridia</taxon>
        <taxon>Eubacteriales</taxon>
        <taxon>Clostridiaceae</taxon>
        <taxon>Caloramator</taxon>
    </lineage>
</organism>
<keyword evidence="7 11" id="KW-0067">ATP-binding</keyword>
<accession>A0A0R3JUR7</accession>
<dbReference type="PATRIC" id="fig|908809.3.peg.661"/>
<dbReference type="GO" id="GO:0016887">
    <property type="term" value="F:ATP hydrolysis activity"/>
    <property type="evidence" value="ECO:0007669"/>
    <property type="project" value="InterPro"/>
</dbReference>
<dbReference type="Pfam" id="PF00005">
    <property type="entry name" value="ABC_tran"/>
    <property type="match status" value="1"/>
</dbReference>
<gene>
    <name evidence="11" type="primary">oppD_2</name>
    <name evidence="11" type="ORF">ABG79_00656</name>
</gene>
<keyword evidence="12" id="KW-1185">Reference proteome</keyword>
<dbReference type="PROSITE" id="PS50893">
    <property type="entry name" value="ABC_TRANSPORTER_2"/>
    <property type="match status" value="1"/>
</dbReference>
<evidence type="ECO:0000256" key="4">
    <source>
        <dbReference type="ARBA" id="ARBA00022475"/>
    </source>
</evidence>